<reference evidence="2" key="1">
    <citation type="submission" date="2022-12" db="EMBL/GenBank/DDBJ databases">
        <title>Draft genome assemblies for two species of Escallonia (Escalloniales).</title>
        <authorList>
            <person name="Chanderbali A."/>
            <person name="Dervinis C."/>
            <person name="Anghel I."/>
            <person name="Soltis D."/>
            <person name="Soltis P."/>
            <person name="Zapata F."/>
        </authorList>
    </citation>
    <scope>NUCLEOTIDE SEQUENCE</scope>
    <source>
        <strain evidence="2">UCBG92.1500</strain>
        <tissue evidence="2">Leaf</tissue>
    </source>
</reference>
<accession>A0AA88U2V4</accession>
<evidence type="ECO:0000313" key="2">
    <source>
        <dbReference type="EMBL" id="KAK2966646.1"/>
    </source>
</evidence>
<sequence>MESLIAHFTFLSDQSLHDNNFDPATIEDLMKLFEIESYKAWASLELEQDEQLQEAENSVQEAEDYLDSVMESAMEEFRRFEEEMERESNAELHSLVQVAEAARRMGKSVENAATFASKKYIEAALNSAGASMKSAMKTMSAKSKKVHPS</sequence>
<dbReference type="PANTHER" id="PTHR37707:SF1">
    <property type="entry name" value="MATERNAL EFFECT EMBRYO ARREST 9"/>
    <property type="match status" value="1"/>
</dbReference>
<dbReference type="PANTHER" id="PTHR37707">
    <property type="entry name" value="MATERNAL EFFECT EMBRYO ARREST 9"/>
    <property type="match status" value="1"/>
</dbReference>
<keyword evidence="1" id="KW-0175">Coiled coil</keyword>
<protein>
    <submittedName>
        <fullName evidence="2">Uncharacterized protein</fullName>
    </submittedName>
</protein>
<proteinExistence type="predicted"/>
<evidence type="ECO:0000313" key="3">
    <source>
        <dbReference type="Proteomes" id="UP001187471"/>
    </source>
</evidence>
<feature type="coiled-coil region" evidence="1">
    <location>
        <begin position="45"/>
        <end position="90"/>
    </location>
</feature>
<name>A0AA88U2V4_9ASTE</name>
<evidence type="ECO:0000256" key="1">
    <source>
        <dbReference type="SAM" id="Coils"/>
    </source>
</evidence>
<dbReference type="AlphaFoldDB" id="A0AA88U2V4"/>
<dbReference type="EMBL" id="JAVXUO010003110">
    <property type="protein sequence ID" value="KAK2966646.1"/>
    <property type="molecule type" value="Genomic_DNA"/>
</dbReference>
<gene>
    <name evidence="2" type="ORF">RJ640_002344</name>
</gene>
<dbReference type="Proteomes" id="UP001187471">
    <property type="component" value="Unassembled WGS sequence"/>
</dbReference>
<keyword evidence="3" id="KW-1185">Reference proteome</keyword>
<comment type="caution">
    <text evidence="2">The sequence shown here is derived from an EMBL/GenBank/DDBJ whole genome shotgun (WGS) entry which is preliminary data.</text>
</comment>
<organism evidence="2 3">
    <name type="scientific">Escallonia rubra</name>
    <dbReference type="NCBI Taxonomy" id="112253"/>
    <lineage>
        <taxon>Eukaryota</taxon>
        <taxon>Viridiplantae</taxon>
        <taxon>Streptophyta</taxon>
        <taxon>Embryophyta</taxon>
        <taxon>Tracheophyta</taxon>
        <taxon>Spermatophyta</taxon>
        <taxon>Magnoliopsida</taxon>
        <taxon>eudicotyledons</taxon>
        <taxon>Gunneridae</taxon>
        <taxon>Pentapetalae</taxon>
        <taxon>asterids</taxon>
        <taxon>campanulids</taxon>
        <taxon>Escalloniales</taxon>
        <taxon>Escalloniaceae</taxon>
        <taxon>Escallonia</taxon>
    </lineage>
</organism>